<sequence length="70" mass="8507">MKKVFDNGVFCYKTPIIFKDKDNKKWFIRYATKYPGDEQFKELKEYGRLYTGKSLNLIKNLRERATEFKD</sequence>
<gene>
    <name evidence="1" type="ORF">I5M19_16185</name>
</gene>
<evidence type="ECO:0000313" key="1">
    <source>
        <dbReference type="EMBL" id="MBK0380864.1"/>
    </source>
</evidence>
<protein>
    <submittedName>
        <fullName evidence="1">Uncharacterized protein</fullName>
    </submittedName>
</protein>
<proteinExistence type="predicted"/>
<name>A0A934PVJ7_9SPHI</name>
<organism evidence="1 2">
    <name type="scientific">Mucilaginibacter segetis</name>
    <dbReference type="NCBI Taxonomy" id="2793071"/>
    <lineage>
        <taxon>Bacteria</taxon>
        <taxon>Pseudomonadati</taxon>
        <taxon>Bacteroidota</taxon>
        <taxon>Sphingobacteriia</taxon>
        <taxon>Sphingobacteriales</taxon>
        <taxon>Sphingobacteriaceae</taxon>
        <taxon>Mucilaginibacter</taxon>
    </lineage>
</organism>
<accession>A0A934PVJ7</accession>
<reference evidence="1" key="1">
    <citation type="submission" date="2020-12" db="EMBL/GenBank/DDBJ databases">
        <title>Bacterial novel species Mucilaginibacter sp. SD-g isolated from soil.</title>
        <authorList>
            <person name="Jung H.-Y."/>
        </authorList>
    </citation>
    <scope>NUCLEOTIDE SEQUENCE</scope>
    <source>
        <strain evidence="1">SD-g</strain>
    </source>
</reference>
<dbReference type="EMBL" id="JAEHFW010000003">
    <property type="protein sequence ID" value="MBK0380864.1"/>
    <property type="molecule type" value="Genomic_DNA"/>
</dbReference>
<dbReference type="Proteomes" id="UP000613193">
    <property type="component" value="Unassembled WGS sequence"/>
</dbReference>
<evidence type="ECO:0000313" key="2">
    <source>
        <dbReference type="Proteomes" id="UP000613193"/>
    </source>
</evidence>
<dbReference type="AlphaFoldDB" id="A0A934PVJ7"/>
<keyword evidence="2" id="KW-1185">Reference proteome</keyword>
<dbReference type="RefSeq" id="WP_200067398.1">
    <property type="nucleotide sequence ID" value="NZ_JAEHFW010000003.1"/>
</dbReference>
<comment type="caution">
    <text evidence="1">The sequence shown here is derived from an EMBL/GenBank/DDBJ whole genome shotgun (WGS) entry which is preliminary data.</text>
</comment>